<dbReference type="RefSeq" id="WP_051119263.1">
    <property type="nucleotide sequence ID" value="NZ_AP019716.1"/>
</dbReference>
<protein>
    <recommendedName>
        <fullName evidence="2">Acyltransferase 3 domain-containing protein</fullName>
    </recommendedName>
</protein>
<dbReference type="PANTHER" id="PTHR37312:SF1">
    <property type="entry name" value="MEMBRANE-BOUND ACYLTRANSFERASE YKRP-RELATED"/>
    <property type="match status" value="1"/>
</dbReference>
<feature type="transmembrane region" description="Helical" evidence="1">
    <location>
        <begin position="330"/>
        <end position="348"/>
    </location>
</feature>
<reference evidence="3 4" key="1">
    <citation type="submission" date="2019-05" db="EMBL/GenBank/DDBJ databases">
        <authorList>
            <person name="Schori C."/>
            <person name="Ahrens C."/>
        </authorList>
    </citation>
    <scope>NUCLEOTIDE SEQUENCE [LARGE SCALE GENOMIC DNA]</scope>
    <source>
        <strain evidence="3 4">DSM 10702</strain>
    </source>
</reference>
<feature type="transmembrane region" description="Helical" evidence="1">
    <location>
        <begin position="192"/>
        <end position="213"/>
    </location>
</feature>
<dbReference type="GO" id="GO:0016747">
    <property type="term" value="F:acyltransferase activity, transferring groups other than amino-acyl groups"/>
    <property type="evidence" value="ECO:0007669"/>
    <property type="project" value="InterPro"/>
</dbReference>
<feature type="domain" description="Acyltransferase 3" evidence="2">
    <location>
        <begin position="7"/>
        <end position="324"/>
    </location>
</feature>
<evidence type="ECO:0000313" key="3">
    <source>
        <dbReference type="EMBL" id="QMW89730.1"/>
    </source>
</evidence>
<evidence type="ECO:0000256" key="1">
    <source>
        <dbReference type="SAM" id="Phobius"/>
    </source>
</evidence>
<feature type="transmembrane region" description="Helical" evidence="1">
    <location>
        <begin position="32"/>
        <end position="52"/>
    </location>
</feature>
<keyword evidence="1" id="KW-0472">Membrane</keyword>
<evidence type="ECO:0000259" key="2">
    <source>
        <dbReference type="Pfam" id="PF01757"/>
    </source>
</evidence>
<dbReference type="GeneID" id="92942865"/>
<feature type="transmembrane region" description="Helical" evidence="1">
    <location>
        <begin position="291"/>
        <end position="310"/>
    </location>
</feature>
<gene>
    <name evidence="3" type="ORF">FF104_01875</name>
</gene>
<dbReference type="PANTHER" id="PTHR37312">
    <property type="entry name" value="MEMBRANE-BOUND ACYLTRANSFERASE YKRP-RELATED"/>
    <property type="match status" value="1"/>
</dbReference>
<feature type="transmembrane region" description="Helical" evidence="1">
    <location>
        <begin position="72"/>
        <end position="91"/>
    </location>
</feature>
<sequence>MVIEKRNNYWDIVKGLGIILVVLGHSGCPNKFAIITLNYYHMALFFFVAGFFYKDKNSNNVFLYIGKKMMGLWLPMIKYIVAFILLHNIFLKLNIYSTIQNEHMIYPTVYYSVIDTLTYCFNTIFQGNYPVEMAGAMWFVLPLIVSMSMFCLISHSAIVLNFKDKKKYIWISVIIVIFAIIGFYFSYKSWKFAWRVDIALFSLPIIYFGYLYNKTDTNKSNWYLIIIAIAIIIFFYKREYMISYVEAKLGNPIKFILVSLSGIYLNLAVAKSLNKIKYINKAIALVGRESFNIMALHFLSFKFVNLLDVIISNKPIYYIAKYPYSNEKLWLVYLLAGLIIPILYIKVYRYIKIIIVNKVHEIKNT</sequence>
<accession>A0AAP9RC38</accession>
<dbReference type="AlphaFoldDB" id="A0AAP9RC38"/>
<evidence type="ECO:0000313" key="4">
    <source>
        <dbReference type="Proteomes" id="UP000515243"/>
    </source>
</evidence>
<dbReference type="InterPro" id="IPR002656">
    <property type="entry name" value="Acyl_transf_3_dom"/>
</dbReference>
<dbReference type="EMBL" id="CP040626">
    <property type="protein sequence ID" value="QMW89730.1"/>
    <property type="molecule type" value="Genomic_DNA"/>
</dbReference>
<feature type="transmembrane region" description="Helical" evidence="1">
    <location>
        <begin position="249"/>
        <end position="270"/>
    </location>
</feature>
<feature type="transmembrane region" description="Helical" evidence="1">
    <location>
        <begin position="137"/>
        <end position="161"/>
    </location>
</feature>
<proteinExistence type="predicted"/>
<dbReference type="InterPro" id="IPR052734">
    <property type="entry name" value="Nod_factor_acetyltransferase"/>
</dbReference>
<feature type="transmembrane region" description="Helical" evidence="1">
    <location>
        <begin position="168"/>
        <end position="186"/>
    </location>
</feature>
<organism evidence="3 4">
    <name type="scientific">Clostridium butyricum</name>
    <dbReference type="NCBI Taxonomy" id="1492"/>
    <lineage>
        <taxon>Bacteria</taxon>
        <taxon>Bacillati</taxon>
        <taxon>Bacillota</taxon>
        <taxon>Clostridia</taxon>
        <taxon>Eubacteriales</taxon>
        <taxon>Clostridiaceae</taxon>
        <taxon>Clostridium</taxon>
    </lineage>
</organism>
<feature type="transmembrane region" description="Helical" evidence="1">
    <location>
        <begin position="220"/>
        <end position="237"/>
    </location>
</feature>
<keyword evidence="1" id="KW-1133">Transmembrane helix</keyword>
<keyword evidence="1" id="KW-0812">Transmembrane</keyword>
<feature type="transmembrane region" description="Helical" evidence="1">
    <location>
        <begin position="103"/>
        <end position="125"/>
    </location>
</feature>
<dbReference type="Pfam" id="PF01757">
    <property type="entry name" value="Acyl_transf_3"/>
    <property type="match status" value="1"/>
</dbReference>
<dbReference type="Proteomes" id="UP000515243">
    <property type="component" value="Chromosome 1"/>
</dbReference>
<name>A0AAP9RC38_CLOBU</name>